<evidence type="ECO:0000256" key="3">
    <source>
        <dbReference type="SAM" id="MobiDB-lite"/>
    </source>
</evidence>
<dbReference type="AlphaFoldDB" id="W2RIG1"/>
<feature type="repeat" description="ANK" evidence="2">
    <location>
        <begin position="1035"/>
        <end position="1067"/>
    </location>
</feature>
<feature type="domain" description="Nephrocystin 3-like N-terminal" evidence="5">
    <location>
        <begin position="301"/>
        <end position="477"/>
    </location>
</feature>
<evidence type="ECO:0000313" key="7">
    <source>
        <dbReference type="Proteomes" id="UP000030752"/>
    </source>
</evidence>
<dbReference type="InterPro" id="IPR056884">
    <property type="entry name" value="NPHP3-like_N"/>
</dbReference>
<dbReference type="Pfam" id="PF24883">
    <property type="entry name" value="NPHP3_N"/>
    <property type="match status" value="1"/>
</dbReference>
<dbReference type="OrthoDB" id="194358at2759"/>
<keyword evidence="7" id="KW-1185">Reference proteome</keyword>
<reference evidence="6 7" key="1">
    <citation type="submission" date="2013-03" db="EMBL/GenBank/DDBJ databases">
        <title>The Genome Sequence of Phialophora europaea CBS 101466.</title>
        <authorList>
            <consortium name="The Broad Institute Genomics Platform"/>
            <person name="Cuomo C."/>
            <person name="de Hoog S."/>
            <person name="Gorbushina A."/>
            <person name="Walker B."/>
            <person name="Young S.K."/>
            <person name="Zeng Q."/>
            <person name="Gargeya S."/>
            <person name="Fitzgerald M."/>
            <person name="Haas B."/>
            <person name="Abouelleil A."/>
            <person name="Allen A.W."/>
            <person name="Alvarado L."/>
            <person name="Arachchi H.M."/>
            <person name="Berlin A.M."/>
            <person name="Chapman S.B."/>
            <person name="Gainer-Dewar J."/>
            <person name="Goldberg J."/>
            <person name="Griggs A."/>
            <person name="Gujja S."/>
            <person name="Hansen M."/>
            <person name="Howarth C."/>
            <person name="Imamovic A."/>
            <person name="Ireland A."/>
            <person name="Larimer J."/>
            <person name="McCowan C."/>
            <person name="Murphy C."/>
            <person name="Pearson M."/>
            <person name="Poon T.W."/>
            <person name="Priest M."/>
            <person name="Roberts A."/>
            <person name="Saif S."/>
            <person name="Shea T."/>
            <person name="Sisk P."/>
            <person name="Sykes S."/>
            <person name="Wortman J."/>
            <person name="Nusbaum C."/>
            <person name="Birren B."/>
        </authorList>
    </citation>
    <scope>NUCLEOTIDE SEQUENCE [LARGE SCALE GENOMIC DNA]</scope>
    <source>
        <strain evidence="6 7">CBS 101466</strain>
    </source>
</reference>
<dbReference type="STRING" id="1220924.W2RIG1"/>
<feature type="repeat" description="ANK" evidence="2">
    <location>
        <begin position="1002"/>
        <end position="1034"/>
    </location>
</feature>
<dbReference type="eggNOG" id="KOG4177">
    <property type="taxonomic scope" value="Eukaryota"/>
</dbReference>
<dbReference type="InterPro" id="IPR002110">
    <property type="entry name" value="Ankyrin_rpt"/>
</dbReference>
<keyword evidence="2" id="KW-0040">ANK repeat</keyword>
<dbReference type="Proteomes" id="UP000030752">
    <property type="component" value="Unassembled WGS sequence"/>
</dbReference>
<dbReference type="InParanoid" id="W2RIG1"/>
<evidence type="ECO:0000259" key="4">
    <source>
        <dbReference type="Pfam" id="PF06985"/>
    </source>
</evidence>
<dbReference type="PROSITE" id="PS50088">
    <property type="entry name" value="ANK_REPEAT"/>
    <property type="match status" value="5"/>
</dbReference>
<name>W2RIG1_CYPE1</name>
<feature type="repeat" description="ANK" evidence="2">
    <location>
        <begin position="969"/>
        <end position="1001"/>
    </location>
</feature>
<feature type="domain" description="Heterokaryon incompatibility" evidence="4">
    <location>
        <begin position="25"/>
        <end position="111"/>
    </location>
</feature>
<dbReference type="PANTHER" id="PTHR10622:SF13">
    <property type="entry name" value="NACHT DOMAIN-CONTAINING PROTEIN"/>
    <property type="match status" value="1"/>
</dbReference>
<dbReference type="InterPro" id="IPR036770">
    <property type="entry name" value="Ankyrin_rpt-contain_sf"/>
</dbReference>
<proteinExistence type="predicted"/>
<dbReference type="VEuPathDB" id="FungiDB:HMPREF1541_08543"/>
<dbReference type="GeneID" id="19975882"/>
<keyword evidence="1" id="KW-0677">Repeat</keyword>
<sequence>MRLLRAEIMGGFSLTKFDRDKIPCYAILSHTWLSDEREVTFEDIHNHTGSNKEGYAKLTFCAERARRDGLEFFWVDTCCIKQSNSSELAEAINCMFRWYQGAEKCYVFLADVSLLNCGLARAERDWQSSLRDSKWFRRGWTLQELLAPQCVEFWSCDGALLGDKKSLEQQISEITRIPVAALRMQPLHTFSVDERKSWMLGRQTQLEEDQAYCLMGIFDVSMLPNYGEPKDKAMSRLDDEIAQAFRKRLNGFGRATPMSNEADLMVLPGGALVKKRRKVLESLRLNTFDARRKEIKHVRPGSCSWLLKVSTYQRWEDPIKYGQQYGFLLLDGNAGTGKSTVMKFAHEHAKSRKLADDVVISYFFNARGEESEKSTLGMWKALLYQVLGECPDLQDTIDIGVFPSPYDPSAPPWTLDILCATFAATVVRLGNRRLQCFVDALDECEEYQIREMLSTFHEVSIDAADSGVQMKVCFASRPYPTVSVRNAQTITLQAQEGHNDALAKFVSSRLYEGHSSITERVRSDILEKANGVFMWVVLVIPMLNAAFERGRIYAVESLLSTIPTELSDVFKQILRRDTANMDETQLCLQWVCFAAHPLTKEELFFGVVSGLGRTHVEALERDLEQVTEDSMRRFVSSSSKGLAELPKSSNTVQFIHESVRDFLVKDRGLIELWPELGDDLTGISHQRLKQCCQTYHDIDRTSFLPLADTVAAASQRERKQMQEELRTRFPLLSYANQYILEHADQSVSDVAGSVFLKSFRFDSWIKIRNHLAEIPSRHHIGNTSLLYALAEGNYTHLIRALCPDGPLVGESVGHWEHSLCTALQKHHQDAVQALLQPEWLRRGMENNFNALIKSKEKGALLATSSNQYLHPLLWAIREGFDDVVAILLDAPDLEPDAVTHLGRDALSFAAESGCEAVVYWYIRTGRIETALNKKATSYYGEWTPIQFAIALGRESMVDLLLGNGANLSGNATLLHLAAGRGRCGVVYILLDRGIDIETRDSQGDTALFYAVRSRFKKALQALLDRGADVDARNTDGDTVLILAAFEGDLKYVRFLLDKGANTEVTNNDGKTALLSAAGSGHKDCVRLLLEKGSSIGLPTVRGLSAHLAATEQNREQCVQALLTWGRESSRYGQPMPGHQYDTCDRNSQ</sequence>
<dbReference type="Pfam" id="PF12796">
    <property type="entry name" value="Ank_2"/>
    <property type="match status" value="2"/>
</dbReference>
<gene>
    <name evidence="6" type="ORF">HMPREF1541_08543</name>
</gene>
<organism evidence="6 7">
    <name type="scientific">Cyphellophora europaea (strain CBS 101466)</name>
    <name type="common">Phialophora europaea</name>
    <dbReference type="NCBI Taxonomy" id="1220924"/>
    <lineage>
        <taxon>Eukaryota</taxon>
        <taxon>Fungi</taxon>
        <taxon>Dikarya</taxon>
        <taxon>Ascomycota</taxon>
        <taxon>Pezizomycotina</taxon>
        <taxon>Eurotiomycetes</taxon>
        <taxon>Chaetothyriomycetidae</taxon>
        <taxon>Chaetothyriales</taxon>
        <taxon>Cyphellophoraceae</taxon>
        <taxon>Cyphellophora</taxon>
    </lineage>
</organism>
<dbReference type="SUPFAM" id="SSF48403">
    <property type="entry name" value="Ankyrin repeat"/>
    <property type="match status" value="2"/>
</dbReference>
<evidence type="ECO:0000256" key="2">
    <source>
        <dbReference type="PROSITE-ProRule" id="PRU00023"/>
    </source>
</evidence>
<dbReference type="InterPro" id="IPR010730">
    <property type="entry name" value="HET"/>
</dbReference>
<dbReference type="EMBL" id="KB822725">
    <property type="protein sequence ID" value="ETN36266.1"/>
    <property type="molecule type" value="Genomic_DNA"/>
</dbReference>
<dbReference type="Pfam" id="PF06985">
    <property type="entry name" value="HET"/>
    <property type="match status" value="1"/>
</dbReference>
<dbReference type="Gene3D" id="1.25.40.20">
    <property type="entry name" value="Ankyrin repeat-containing domain"/>
    <property type="match status" value="1"/>
</dbReference>
<dbReference type="RefSeq" id="XP_008721084.1">
    <property type="nucleotide sequence ID" value="XM_008722862.1"/>
</dbReference>
<feature type="repeat" description="ANK" evidence="2">
    <location>
        <begin position="1068"/>
        <end position="1100"/>
    </location>
</feature>
<dbReference type="PROSITE" id="PS50297">
    <property type="entry name" value="ANK_REP_REGION"/>
    <property type="match status" value="4"/>
</dbReference>
<protein>
    <submittedName>
        <fullName evidence="6">Uncharacterized protein</fullName>
    </submittedName>
</protein>
<dbReference type="InterPro" id="IPR027417">
    <property type="entry name" value="P-loop_NTPase"/>
</dbReference>
<dbReference type="SMART" id="SM00248">
    <property type="entry name" value="ANK"/>
    <property type="match status" value="7"/>
</dbReference>
<evidence type="ECO:0000256" key="1">
    <source>
        <dbReference type="ARBA" id="ARBA00022737"/>
    </source>
</evidence>
<evidence type="ECO:0000259" key="5">
    <source>
        <dbReference type="Pfam" id="PF24883"/>
    </source>
</evidence>
<dbReference type="SUPFAM" id="SSF52540">
    <property type="entry name" value="P-loop containing nucleoside triphosphate hydrolases"/>
    <property type="match status" value="1"/>
</dbReference>
<accession>W2RIG1</accession>
<dbReference type="PANTHER" id="PTHR10622">
    <property type="entry name" value="HET DOMAIN-CONTAINING PROTEIN"/>
    <property type="match status" value="1"/>
</dbReference>
<dbReference type="HOGENOM" id="CLU_000288_34_14_1"/>
<evidence type="ECO:0000313" key="6">
    <source>
        <dbReference type="EMBL" id="ETN36266.1"/>
    </source>
</evidence>
<feature type="region of interest" description="Disordered" evidence="3">
    <location>
        <begin position="1129"/>
        <end position="1148"/>
    </location>
</feature>
<feature type="repeat" description="ANK" evidence="2">
    <location>
        <begin position="940"/>
        <end position="972"/>
    </location>
</feature>